<reference evidence="7" key="1">
    <citation type="journal article" date="2019" name="Int. J. Syst. Evol. Microbiol.">
        <title>The Global Catalogue of Microorganisms (GCM) 10K type strain sequencing project: providing services to taxonomists for standard genome sequencing and annotation.</title>
        <authorList>
            <consortium name="The Broad Institute Genomics Platform"/>
            <consortium name="The Broad Institute Genome Sequencing Center for Infectious Disease"/>
            <person name="Wu L."/>
            <person name="Ma J."/>
        </authorList>
    </citation>
    <scope>NUCLEOTIDE SEQUENCE [LARGE SCALE GENOMIC DNA]</scope>
    <source>
        <strain evidence="7">CECT 7706</strain>
    </source>
</reference>
<dbReference type="Gene3D" id="2.120.10.30">
    <property type="entry name" value="TolB, C-terminal domain"/>
    <property type="match status" value="1"/>
</dbReference>
<dbReference type="Pfam" id="PF23500">
    <property type="entry name" value="DUF7133"/>
    <property type="match status" value="1"/>
</dbReference>
<keyword evidence="3 4" id="KW-0408">Iron</keyword>
<dbReference type="InterPro" id="IPR013427">
    <property type="entry name" value="Haem-bd_dom_put"/>
</dbReference>
<dbReference type="SUPFAM" id="SSF46626">
    <property type="entry name" value="Cytochrome c"/>
    <property type="match status" value="1"/>
</dbReference>
<keyword evidence="2 4" id="KW-0479">Metal-binding</keyword>
<dbReference type="NCBIfam" id="TIGR02603">
    <property type="entry name" value="CxxCH_TIGR02603"/>
    <property type="match status" value="1"/>
</dbReference>
<dbReference type="RefSeq" id="WP_163383132.1">
    <property type="nucleotide sequence ID" value="NZ_JAUFQS010000047.1"/>
</dbReference>
<gene>
    <name evidence="6" type="ORF">QWZ15_21325</name>
</gene>
<keyword evidence="1 4" id="KW-0349">Heme</keyword>
<evidence type="ECO:0000256" key="3">
    <source>
        <dbReference type="ARBA" id="ARBA00023004"/>
    </source>
</evidence>
<dbReference type="InterPro" id="IPR011042">
    <property type="entry name" value="6-blade_b-propeller_TolB-like"/>
</dbReference>
<dbReference type="SUPFAM" id="SSF50952">
    <property type="entry name" value="Soluble quinoprotein glucose dehydrogenase"/>
    <property type="match status" value="1"/>
</dbReference>
<dbReference type="Gene3D" id="1.10.760.10">
    <property type="entry name" value="Cytochrome c-like domain"/>
    <property type="match status" value="1"/>
</dbReference>
<dbReference type="PROSITE" id="PS51007">
    <property type="entry name" value="CYTC"/>
    <property type="match status" value="1"/>
</dbReference>
<sequence>MIIHHPISYPKYQCFSISMALLVIFLVGCEQQEKFEHSLAANEDVAQYMENFEGRGDLTDPDSRPTDPEKSIQAFRLPEDLKLELVLSEPDIVQPIHMSFDQQGRLWVVQYQQYPYPEGLKITSIDNHTRVKFDRVPEAPPAGAKGADVISVFEDKEGDGTFSHAFDAIEGLNIASSVALGRDRIWVLNPPYLLAYPDPDGDGKPDAEPEVHLEGFGLEDTHAIANSLQWGPDGWLYGVQGSTTTANIKSENSDPVSFQGQAIWRYQPENKTFELFAEGGGNNPFYLEFDRKGRIFSGSNGYGRGPYYKQGGYYVKSWGKHGALTNPYAFGHLPNMPLDGEKKRFTHAVMIYEADLLPAAYQNKMMALNPLQNYVQLTAFQPTGSSFSTQDEKMLVETTDQWFRPVDIKTGPDGAVYLADWYDSRLSHVDPRDTWHKSSGRIYRILPKDASPTKESFDLARADLEELTELLKHTNKWFRQQALRQFADRKDPAALPALHSLFESENPQHALEALWAIHLSQGFDEAFIIKALNHKDPTVRMWTYRLAGDENAVSSPVLEAMIETTEHEEDAEVSGQIASTAKRLPTEQALPLLKALLLSNPDAEDPDIPLLVWWGLESKVAGDLPLVLDFWEDPQIWESPISKTHLAGRMMQRLIRADQYDAATELLSLSPDESFDQVLVAGFYEGLVGRDLINLPKPLLDKVSEKEKDTQPFELALRSGDFTNLDKAIELIGDTEQPLNARLNMVHLLGELQPAAALPALIDLIGSGASPGSLKQAAIHALKKFDNLEIGKTMASIYPGIRADAYVREEAIRLFSSRPEWAKAFFEEIIETKVIHKEDVPYSLARHFYLLEDDAVRQKTKQIWPETQLMTSDEKNEAISKYKSIVKSGEGNAISGKQVFAQNCGSCHRMDGGGGTIGPDLTGYDRSDLDYWLLHAVDPNAAIREGYETMEVRTKDGRTIWGKLEKDEGETKYLVPPLGGKGEFLSGNDIQSMEIQQVSVMPERLLETLNEQQIRDLFAFILK</sequence>
<dbReference type="InterPro" id="IPR055557">
    <property type="entry name" value="DUF7133"/>
</dbReference>
<organism evidence="6 7">
    <name type="scientific">Cyclobacterium jeungdonense</name>
    <dbReference type="NCBI Taxonomy" id="708087"/>
    <lineage>
        <taxon>Bacteria</taxon>
        <taxon>Pseudomonadati</taxon>
        <taxon>Bacteroidota</taxon>
        <taxon>Cytophagia</taxon>
        <taxon>Cytophagales</taxon>
        <taxon>Cyclobacteriaceae</taxon>
        <taxon>Cyclobacterium</taxon>
    </lineage>
</organism>
<comment type="caution">
    <text evidence="6">The sequence shown here is derived from an EMBL/GenBank/DDBJ whole genome shotgun (WGS) entry which is preliminary data.</text>
</comment>
<evidence type="ECO:0000256" key="4">
    <source>
        <dbReference type="PROSITE-ProRule" id="PRU00433"/>
    </source>
</evidence>
<dbReference type="InterPro" id="IPR009056">
    <property type="entry name" value="Cyt_c-like_dom"/>
</dbReference>
<evidence type="ECO:0000313" key="7">
    <source>
        <dbReference type="Proteomes" id="UP001236663"/>
    </source>
</evidence>
<evidence type="ECO:0000313" key="6">
    <source>
        <dbReference type="EMBL" id="MDN3690376.1"/>
    </source>
</evidence>
<evidence type="ECO:0000256" key="1">
    <source>
        <dbReference type="ARBA" id="ARBA00022617"/>
    </source>
</evidence>
<dbReference type="InterPro" id="IPR016024">
    <property type="entry name" value="ARM-type_fold"/>
</dbReference>
<evidence type="ECO:0000259" key="5">
    <source>
        <dbReference type="PROSITE" id="PS51007"/>
    </source>
</evidence>
<accession>A0ABT8CFC3</accession>
<dbReference type="InterPro" id="IPR011041">
    <property type="entry name" value="Quinoprot_gluc/sorb_DH_b-prop"/>
</dbReference>
<dbReference type="PANTHER" id="PTHR33546:SF1">
    <property type="entry name" value="LARGE, MULTIFUNCTIONAL SECRETED PROTEIN"/>
    <property type="match status" value="1"/>
</dbReference>
<dbReference type="EMBL" id="JAUFQS010000047">
    <property type="protein sequence ID" value="MDN3690376.1"/>
    <property type="molecule type" value="Genomic_DNA"/>
</dbReference>
<dbReference type="InterPro" id="IPR036909">
    <property type="entry name" value="Cyt_c-like_dom_sf"/>
</dbReference>
<dbReference type="Pfam" id="PF00034">
    <property type="entry name" value="Cytochrom_C"/>
    <property type="match status" value="1"/>
</dbReference>
<feature type="domain" description="Cytochrome c" evidence="5">
    <location>
        <begin position="891"/>
        <end position="1023"/>
    </location>
</feature>
<dbReference type="Gene3D" id="1.25.10.10">
    <property type="entry name" value="Leucine-rich Repeat Variant"/>
    <property type="match status" value="1"/>
</dbReference>
<evidence type="ECO:0000256" key="2">
    <source>
        <dbReference type="ARBA" id="ARBA00022723"/>
    </source>
</evidence>
<dbReference type="Proteomes" id="UP001236663">
    <property type="component" value="Unassembled WGS sequence"/>
</dbReference>
<protein>
    <submittedName>
        <fullName evidence="6">C-type cytochrome</fullName>
    </submittedName>
</protein>
<keyword evidence="7" id="KW-1185">Reference proteome</keyword>
<dbReference type="PANTHER" id="PTHR33546">
    <property type="entry name" value="LARGE, MULTIFUNCTIONAL SECRETED PROTEIN-RELATED"/>
    <property type="match status" value="1"/>
</dbReference>
<dbReference type="SUPFAM" id="SSF48371">
    <property type="entry name" value="ARM repeat"/>
    <property type="match status" value="1"/>
</dbReference>
<proteinExistence type="predicted"/>
<dbReference type="InterPro" id="IPR011989">
    <property type="entry name" value="ARM-like"/>
</dbReference>
<name>A0ABT8CFC3_9BACT</name>